<comment type="caution">
    <text evidence="3">The sequence shown here is derived from an EMBL/GenBank/DDBJ whole genome shotgun (WGS) entry which is preliminary data.</text>
</comment>
<keyword evidence="2" id="KW-0732">Signal</keyword>
<keyword evidence="4" id="KW-1185">Reference proteome</keyword>
<dbReference type="RefSeq" id="WP_348717736.1">
    <property type="nucleotide sequence ID" value="NZ_CAXJIO010000013.1"/>
</dbReference>
<reference evidence="3 4" key="1">
    <citation type="submission" date="2024-05" db="EMBL/GenBank/DDBJ databases">
        <authorList>
            <person name="Duchaud E."/>
        </authorList>
    </citation>
    <scope>NUCLEOTIDE SEQUENCE [LARGE SCALE GENOMIC DNA]</scope>
    <source>
        <strain evidence="3">Ena-SAMPLE-TAB-13-05-2024-13:56:06:370-140308</strain>
    </source>
</reference>
<evidence type="ECO:0000313" key="4">
    <source>
        <dbReference type="Proteomes" id="UP001497527"/>
    </source>
</evidence>
<dbReference type="Proteomes" id="UP001497527">
    <property type="component" value="Unassembled WGS sequence"/>
</dbReference>
<feature type="coiled-coil region" evidence="1">
    <location>
        <begin position="302"/>
        <end position="346"/>
    </location>
</feature>
<organism evidence="3 4">
    <name type="scientific">Tenacibaculum polynesiense</name>
    <dbReference type="NCBI Taxonomy" id="3137857"/>
    <lineage>
        <taxon>Bacteria</taxon>
        <taxon>Pseudomonadati</taxon>
        <taxon>Bacteroidota</taxon>
        <taxon>Flavobacteriia</taxon>
        <taxon>Flavobacteriales</taxon>
        <taxon>Flavobacteriaceae</taxon>
        <taxon>Tenacibaculum</taxon>
    </lineage>
</organism>
<evidence type="ECO:0000256" key="2">
    <source>
        <dbReference type="SAM" id="SignalP"/>
    </source>
</evidence>
<gene>
    <name evidence="3" type="ORF">T190423A01A_40125</name>
</gene>
<name>A0ABM9PD29_9FLAO</name>
<evidence type="ECO:0000313" key="3">
    <source>
        <dbReference type="EMBL" id="CAL2103532.1"/>
    </source>
</evidence>
<sequence>MRKTIFLIGALLCVSYNLKAQGSTHIIYFDTDGSHQGSEGLFINGGVRGGTITTFRSYTTGNISEVNFKANRELRVKGRFYSDGDASFARGANFSRGLSASGNSTFSRIGIGTTPLQAIHVKNQNIRVDNGEYQSWGQLIFHPDVDNTGDDKISFRNSQNGEMASLQDGVFTTNRGVFNHSISTVGGTFGSVSYNNSTGRLSLGHGENEKITFVNGQNNEMATLKDGVLTLDKVVLNVGSFPDYVFSEKYKLMSLKDVAIFIKKNKHLPNMPSEAEVIAKGMDIKQINTVLVEKVEELTLYLISQEEKITKLSGALKKAKEAEKKMENLLERISNLEKEYHSLKAKN</sequence>
<accession>A0ABM9PD29</accession>
<proteinExistence type="predicted"/>
<protein>
    <submittedName>
        <fullName evidence="3">Uncharacterized protein</fullName>
    </submittedName>
</protein>
<keyword evidence="1" id="KW-0175">Coiled coil</keyword>
<feature type="signal peptide" evidence="2">
    <location>
        <begin position="1"/>
        <end position="20"/>
    </location>
</feature>
<dbReference type="EMBL" id="CAXJIO010000013">
    <property type="protein sequence ID" value="CAL2103532.1"/>
    <property type="molecule type" value="Genomic_DNA"/>
</dbReference>
<evidence type="ECO:0000256" key="1">
    <source>
        <dbReference type="SAM" id="Coils"/>
    </source>
</evidence>
<feature type="chain" id="PRO_5045160322" evidence="2">
    <location>
        <begin position="21"/>
        <end position="347"/>
    </location>
</feature>